<accession>A0A518GW14</accession>
<dbReference type="AlphaFoldDB" id="A0A518GW14"/>
<dbReference type="PANTHER" id="PTHR37947">
    <property type="entry name" value="BLL2462 PROTEIN"/>
    <property type="match status" value="1"/>
</dbReference>
<evidence type="ECO:0000256" key="1">
    <source>
        <dbReference type="SAM" id="Phobius"/>
    </source>
</evidence>
<name>A0A518GW14_9BACT</name>
<evidence type="ECO:0000313" key="2">
    <source>
        <dbReference type="EMBL" id="QDV32784.1"/>
    </source>
</evidence>
<evidence type="ECO:0008006" key="4">
    <source>
        <dbReference type="Google" id="ProtNLM"/>
    </source>
</evidence>
<dbReference type="RefSeq" id="WP_145267134.1">
    <property type="nucleotide sequence ID" value="NZ_CP036426.1"/>
</dbReference>
<dbReference type="InterPro" id="IPR029062">
    <property type="entry name" value="Class_I_gatase-like"/>
</dbReference>
<gene>
    <name evidence="2" type="ORF">ElP_06240</name>
</gene>
<keyword evidence="1" id="KW-0812">Transmembrane</keyword>
<organism evidence="2 3">
    <name type="scientific">Tautonia plasticadhaerens</name>
    <dbReference type="NCBI Taxonomy" id="2527974"/>
    <lineage>
        <taxon>Bacteria</taxon>
        <taxon>Pseudomonadati</taxon>
        <taxon>Planctomycetota</taxon>
        <taxon>Planctomycetia</taxon>
        <taxon>Isosphaerales</taxon>
        <taxon>Isosphaeraceae</taxon>
        <taxon>Tautonia</taxon>
    </lineage>
</organism>
<feature type="transmembrane region" description="Helical" evidence="1">
    <location>
        <begin position="12"/>
        <end position="30"/>
    </location>
</feature>
<keyword evidence="1" id="KW-0472">Membrane</keyword>
<keyword evidence="3" id="KW-1185">Reference proteome</keyword>
<evidence type="ECO:0000313" key="3">
    <source>
        <dbReference type="Proteomes" id="UP000317835"/>
    </source>
</evidence>
<protein>
    <recommendedName>
        <fullName evidence="4">Glutamine amidotransferase domain-containing protein</fullName>
    </recommendedName>
</protein>
<dbReference type="SUPFAM" id="SSF52317">
    <property type="entry name" value="Class I glutamine amidotransferase-like"/>
    <property type="match status" value="1"/>
</dbReference>
<dbReference type="Proteomes" id="UP000317835">
    <property type="component" value="Chromosome"/>
</dbReference>
<sequence length="786" mass="85832">MMPTIVWGSPEWMAGALGLLGVSTLAVLWSYGRARARTPVRLAGALLKGIALTVLALSLLEPLLTGTRPRPGANAFAIVADNSASLIIRDAGEGRSRGEQFQDLLLGESEWRTRLGQDFDVRSYSFDSTLRGVDGFEALRFDGAGSAIGTALAAVSRRFRGLPLAGVLLVTDGNRTDSGEVDWSGLPPVYPLLPGGRRAGRDVGVTGVSVSETNFDAAPAVVRADVSAVGVGREPVVAVLLDEFGKEVAREEATPEGEGRPLGFRFQFRPERSGVSFYTVRAFAASDEEAVMSGPDEGASPVEQTLANNDRLLVVDQGGGPFRVLYVSGRPNWEFKFLKRALQGDDQVDLVGLLRIAKRQPKFDFQAEGTRSASPLYDGFENPDDETAERRDEAVLVRLNTADEFELREGFPRAAEDLYRYHAVIVDDLESEFFSADQRALVRDFVSVRGGGLLMLGGPDGFADGGYDRTPIGDLLPVYLDRVAPPPAEAPEFRLVLTREGWLQPWVRTRTTEEDERRRLASMPPFRTLSRVGGLKPGAVVLSQVVAPGGDARPALVAQQFGRGHVAALMIGDLWRWGLRRRDPAEDDFDRAWRQSVRWLVADVPERVELDVRPEDDSGSPAVRLTVRVRDPDYRPLDDAKVSLAVATPDGVTLTLDAEPDDREPGSYVASYATRQPGPHRFVANAYGPDGAELGRREAGWAAQPSADEFARLDPDRDFADRIAERTGGEVVDPDRLDAFVSGLSRRSAPITEPWTSPLWHHPLYFLVALSCLVAEWGLRRINGLS</sequence>
<dbReference type="KEGG" id="tpla:ElP_06240"/>
<dbReference type="Gene3D" id="3.40.50.880">
    <property type="match status" value="1"/>
</dbReference>
<dbReference type="OrthoDB" id="9781333at2"/>
<proteinExistence type="predicted"/>
<keyword evidence="1" id="KW-1133">Transmembrane helix</keyword>
<reference evidence="2 3" key="1">
    <citation type="submission" date="2019-02" db="EMBL/GenBank/DDBJ databases">
        <title>Deep-cultivation of Planctomycetes and their phenomic and genomic characterization uncovers novel biology.</title>
        <authorList>
            <person name="Wiegand S."/>
            <person name="Jogler M."/>
            <person name="Boedeker C."/>
            <person name="Pinto D."/>
            <person name="Vollmers J."/>
            <person name="Rivas-Marin E."/>
            <person name="Kohn T."/>
            <person name="Peeters S.H."/>
            <person name="Heuer A."/>
            <person name="Rast P."/>
            <person name="Oberbeckmann S."/>
            <person name="Bunk B."/>
            <person name="Jeske O."/>
            <person name="Meyerdierks A."/>
            <person name="Storesund J.E."/>
            <person name="Kallscheuer N."/>
            <person name="Luecker S."/>
            <person name="Lage O.M."/>
            <person name="Pohl T."/>
            <person name="Merkel B.J."/>
            <person name="Hornburger P."/>
            <person name="Mueller R.-W."/>
            <person name="Bruemmer F."/>
            <person name="Labrenz M."/>
            <person name="Spormann A.M."/>
            <person name="Op den Camp H."/>
            <person name="Overmann J."/>
            <person name="Amann R."/>
            <person name="Jetten M.S.M."/>
            <person name="Mascher T."/>
            <person name="Medema M.H."/>
            <person name="Devos D.P."/>
            <person name="Kaster A.-K."/>
            <person name="Ovreas L."/>
            <person name="Rohde M."/>
            <person name="Galperin M.Y."/>
            <person name="Jogler C."/>
        </authorList>
    </citation>
    <scope>NUCLEOTIDE SEQUENCE [LARGE SCALE GENOMIC DNA]</scope>
    <source>
        <strain evidence="2 3">ElP</strain>
    </source>
</reference>
<dbReference type="PANTHER" id="PTHR37947:SF1">
    <property type="entry name" value="BLL2462 PROTEIN"/>
    <property type="match status" value="1"/>
</dbReference>
<dbReference type="EMBL" id="CP036426">
    <property type="protein sequence ID" value="QDV32784.1"/>
    <property type="molecule type" value="Genomic_DNA"/>
</dbReference>
<feature type="transmembrane region" description="Helical" evidence="1">
    <location>
        <begin position="42"/>
        <end position="60"/>
    </location>
</feature>